<dbReference type="InterPro" id="IPR014284">
    <property type="entry name" value="RNA_pol_sigma-70_dom"/>
</dbReference>
<evidence type="ECO:0000256" key="1">
    <source>
        <dbReference type="ARBA" id="ARBA00010641"/>
    </source>
</evidence>
<dbReference type="PANTHER" id="PTHR43133">
    <property type="entry name" value="RNA POLYMERASE ECF-TYPE SIGMA FACTO"/>
    <property type="match status" value="1"/>
</dbReference>
<dbReference type="SUPFAM" id="SSF88946">
    <property type="entry name" value="Sigma2 domain of RNA polymerase sigma factors"/>
    <property type="match status" value="1"/>
</dbReference>
<keyword evidence="2" id="KW-0805">Transcription regulation</keyword>
<sequence>MGDVTQLIVQARAGDRGALDRLFALLYPELREIAHRRLAPHQRGGLLDTTALVNECYLRFVQRDSLRPEDRAHFLAYAATVMRSIIVDTARQALAARRGGDLERQTLDSVLADSLAAPAEDILDVEAALQQLGQLDARLVQVVEMRYFVGMKDAEIAEALGLSTRSVHRAWEKARLLLAHALRG</sequence>
<dbReference type="NCBIfam" id="TIGR02937">
    <property type="entry name" value="sigma70-ECF"/>
    <property type="match status" value="1"/>
</dbReference>
<evidence type="ECO:0000259" key="5">
    <source>
        <dbReference type="Pfam" id="PF07638"/>
    </source>
</evidence>
<dbReference type="OrthoDB" id="278371at2"/>
<organism evidence="6 7">
    <name type="scientific">Roseateles puraquae</name>
    <dbReference type="NCBI Taxonomy" id="431059"/>
    <lineage>
        <taxon>Bacteria</taxon>
        <taxon>Pseudomonadati</taxon>
        <taxon>Pseudomonadota</taxon>
        <taxon>Betaproteobacteria</taxon>
        <taxon>Burkholderiales</taxon>
        <taxon>Sphaerotilaceae</taxon>
        <taxon>Roseateles</taxon>
    </lineage>
</organism>
<dbReference type="InterPro" id="IPR053812">
    <property type="entry name" value="HTH_Sigma70_ECF-like"/>
</dbReference>
<keyword evidence="3" id="KW-0731">Sigma factor</keyword>
<dbReference type="Proteomes" id="UP000197446">
    <property type="component" value="Unassembled WGS sequence"/>
</dbReference>
<dbReference type="InterPro" id="IPR039425">
    <property type="entry name" value="RNA_pol_sigma-70-like"/>
</dbReference>
<protein>
    <recommendedName>
        <fullName evidence="5">RNA polymerase sigma-70 ECF-like HTH domain-containing protein</fullName>
    </recommendedName>
</protein>
<dbReference type="Gene3D" id="1.10.1740.10">
    <property type="match status" value="1"/>
</dbReference>
<comment type="caution">
    <text evidence="6">The sequence shown here is derived from an EMBL/GenBank/DDBJ whole genome shotgun (WGS) entry which is preliminary data.</text>
</comment>
<evidence type="ECO:0000256" key="2">
    <source>
        <dbReference type="ARBA" id="ARBA00023015"/>
    </source>
</evidence>
<evidence type="ECO:0000313" key="6">
    <source>
        <dbReference type="EMBL" id="OWR04120.1"/>
    </source>
</evidence>
<keyword evidence="4" id="KW-0804">Transcription</keyword>
<accession>A0A254N8S0</accession>
<dbReference type="RefSeq" id="WP_088483140.1">
    <property type="nucleotide sequence ID" value="NZ_JBCNLH010000001.1"/>
</dbReference>
<dbReference type="GO" id="GO:0006352">
    <property type="term" value="P:DNA-templated transcription initiation"/>
    <property type="evidence" value="ECO:0007669"/>
    <property type="project" value="InterPro"/>
</dbReference>
<dbReference type="Pfam" id="PF07638">
    <property type="entry name" value="Sigma70_ECF"/>
    <property type="match status" value="1"/>
</dbReference>
<feature type="domain" description="RNA polymerase sigma-70 ECF-like HTH" evidence="5">
    <location>
        <begin position="1"/>
        <end position="182"/>
    </location>
</feature>
<dbReference type="InterPro" id="IPR013325">
    <property type="entry name" value="RNA_pol_sigma_r2"/>
</dbReference>
<reference evidence="6 7" key="1">
    <citation type="journal article" date="2007" name="Int. J. Syst. Evol. Microbiol.">
        <title>Description of Pelomonas aquatica sp. nov. and Pelomonas puraquae sp. nov., isolated from industrial and haemodialysis water.</title>
        <authorList>
            <person name="Gomila M."/>
            <person name="Bowien B."/>
            <person name="Falsen E."/>
            <person name="Moore E.R."/>
            <person name="Lalucat J."/>
        </authorList>
    </citation>
    <scope>NUCLEOTIDE SEQUENCE [LARGE SCALE GENOMIC DNA]</scope>
    <source>
        <strain evidence="6 7">CCUG 52769</strain>
    </source>
</reference>
<keyword evidence="7" id="KW-1185">Reference proteome</keyword>
<dbReference type="SUPFAM" id="SSF88659">
    <property type="entry name" value="Sigma3 and sigma4 domains of RNA polymerase sigma factors"/>
    <property type="match status" value="1"/>
</dbReference>
<evidence type="ECO:0000313" key="7">
    <source>
        <dbReference type="Proteomes" id="UP000197446"/>
    </source>
</evidence>
<dbReference type="AlphaFoldDB" id="A0A254N8S0"/>
<dbReference type="Gene3D" id="1.10.10.10">
    <property type="entry name" value="Winged helix-like DNA-binding domain superfamily/Winged helix DNA-binding domain"/>
    <property type="match status" value="1"/>
</dbReference>
<gene>
    <name evidence="6" type="ORF">CDO81_10390</name>
</gene>
<evidence type="ECO:0000256" key="3">
    <source>
        <dbReference type="ARBA" id="ARBA00023082"/>
    </source>
</evidence>
<evidence type="ECO:0000256" key="4">
    <source>
        <dbReference type="ARBA" id="ARBA00023163"/>
    </source>
</evidence>
<comment type="similarity">
    <text evidence="1">Belongs to the sigma-70 factor family. ECF subfamily.</text>
</comment>
<name>A0A254N8S0_9BURK</name>
<dbReference type="NCBIfam" id="TIGR02999">
    <property type="entry name" value="Sig-70_X6"/>
    <property type="match status" value="1"/>
</dbReference>
<dbReference type="InterPro" id="IPR036388">
    <property type="entry name" value="WH-like_DNA-bd_sf"/>
</dbReference>
<dbReference type="PANTHER" id="PTHR43133:SF39">
    <property type="entry name" value="SIMILAR TO RNA POLYMERASE SIGMA-E FACTOR"/>
    <property type="match status" value="1"/>
</dbReference>
<dbReference type="InterPro" id="IPR013324">
    <property type="entry name" value="RNA_pol_sigma_r3/r4-like"/>
</dbReference>
<dbReference type="GO" id="GO:0016987">
    <property type="term" value="F:sigma factor activity"/>
    <property type="evidence" value="ECO:0007669"/>
    <property type="project" value="UniProtKB-KW"/>
</dbReference>
<dbReference type="InterPro" id="IPR011517">
    <property type="entry name" value="RNA_pol_sigma70_ECF-like"/>
</dbReference>
<dbReference type="EMBL" id="NISI01000003">
    <property type="protein sequence ID" value="OWR04120.1"/>
    <property type="molecule type" value="Genomic_DNA"/>
</dbReference>
<proteinExistence type="inferred from homology"/>